<dbReference type="SUPFAM" id="SSF53067">
    <property type="entry name" value="Actin-like ATPase domain"/>
    <property type="match status" value="1"/>
</dbReference>
<evidence type="ECO:0000256" key="5">
    <source>
        <dbReference type="ARBA" id="ARBA00022519"/>
    </source>
</evidence>
<keyword evidence="6" id="KW-0812">Transmembrane</keyword>
<evidence type="ECO:0000256" key="8">
    <source>
        <dbReference type="ARBA" id="ARBA00022989"/>
    </source>
</evidence>
<keyword evidence="9" id="KW-0472">Membrane</keyword>
<gene>
    <name evidence="12" type="primary">gspL</name>
    <name evidence="12" type="ORF">SGCZBJ_01190</name>
</gene>
<evidence type="ECO:0000256" key="7">
    <source>
        <dbReference type="ARBA" id="ARBA00022927"/>
    </source>
</evidence>
<keyword evidence="7" id="KW-0653">Protein transport</keyword>
<dbReference type="AlphaFoldDB" id="A0A2N5DRZ8"/>
<feature type="domain" description="GspL cytoplasmic actin-ATPase-like" evidence="10">
    <location>
        <begin position="44"/>
        <end position="157"/>
    </location>
</feature>
<dbReference type="GO" id="GO:0015627">
    <property type="term" value="C:type II protein secretion system complex"/>
    <property type="evidence" value="ECO:0007669"/>
    <property type="project" value="InterPro"/>
</dbReference>
<evidence type="ECO:0000313" key="12">
    <source>
        <dbReference type="EMBL" id="PLR28831.1"/>
    </source>
</evidence>
<dbReference type="InterPro" id="IPR043129">
    <property type="entry name" value="ATPase_NBD"/>
</dbReference>
<dbReference type="Gene3D" id="3.30.420.380">
    <property type="match status" value="1"/>
</dbReference>
<dbReference type="EMBL" id="PJRS01000004">
    <property type="protein sequence ID" value="PLR28831.1"/>
    <property type="molecule type" value="Genomic_DNA"/>
</dbReference>
<dbReference type="Pfam" id="PF12693">
    <property type="entry name" value="GspL_C"/>
    <property type="match status" value="1"/>
</dbReference>
<name>A0A2N5DRZ8_9CAUL</name>
<evidence type="ECO:0000256" key="1">
    <source>
        <dbReference type="ARBA" id="ARBA00004377"/>
    </source>
</evidence>
<evidence type="ECO:0000313" key="13">
    <source>
        <dbReference type="Proteomes" id="UP000234479"/>
    </source>
</evidence>
<protein>
    <submittedName>
        <fullName evidence="12">Type II secretion system protein GspL</fullName>
    </submittedName>
</protein>
<dbReference type="PIRSF" id="PIRSF015761">
    <property type="entry name" value="Protein_L"/>
    <property type="match status" value="1"/>
</dbReference>
<dbReference type="Pfam" id="PF05134">
    <property type="entry name" value="T2SSL"/>
    <property type="match status" value="1"/>
</dbReference>
<evidence type="ECO:0000256" key="9">
    <source>
        <dbReference type="ARBA" id="ARBA00023136"/>
    </source>
</evidence>
<dbReference type="InterPro" id="IPR024230">
    <property type="entry name" value="GspL_cyto_dom"/>
</dbReference>
<evidence type="ECO:0000256" key="6">
    <source>
        <dbReference type="ARBA" id="ARBA00022692"/>
    </source>
</evidence>
<comment type="similarity">
    <text evidence="2">Belongs to the GSP L family.</text>
</comment>
<keyword evidence="8" id="KW-1133">Transmembrane helix</keyword>
<dbReference type="InterPro" id="IPR025691">
    <property type="entry name" value="GspL_pp_dom"/>
</dbReference>
<organism evidence="12 13">
    <name type="scientific">Caulobacter zeae</name>
    <dbReference type="NCBI Taxonomy" id="2055137"/>
    <lineage>
        <taxon>Bacteria</taxon>
        <taxon>Pseudomonadati</taxon>
        <taxon>Pseudomonadota</taxon>
        <taxon>Alphaproteobacteria</taxon>
        <taxon>Caulobacterales</taxon>
        <taxon>Caulobacteraceae</taxon>
        <taxon>Caulobacter</taxon>
    </lineage>
</organism>
<dbReference type="Proteomes" id="UP000234479">
    <property type="component" value="Unassembled WGS sequence"/>
</dbReference>
<keyword evidence="5" id="KW-0997">Cell inner membrane</keyword>
<evidence type="ECO:0000259" key="11">
    <source>
        <dbReference type="Pfam" id="PF12693"/>
    </source>
</evidence>
<evidence type="ECO:0000256" key="4">
    <source>
        <dbReference type="ARBA" id="ARBA00022475"/>
    </source>
</evidence>
<dbReference type="OrthoDB" id="7207161at2"/>
<keyword evidence="3" id="KW-0813">Transport</keyword>
<accession>A0A2N5DRZ8</accession>
<keyword evidence="13" id="KW-1185">Reference proteome</keyword>
<evidence type="ECO:0000256" key="3">
    <source>
        <dbReference type="ARBA" id="ARBA00022448"/>
    </source>
</evidence>
<comment type="subcellular location">
    <subcellularLocation>
        <location evidence="1">Cell inner membrane</location>
        <topology evidence="1">Single-pass membrane protein</topology>
    </subcellularLocation>
</comment>
<feature type="domain" description="GspL periplasmic" evidence="11">
    <location>
        <begin position="214"/>
        <end position="362"/>
    </location>
</feature>
<dbReference type="GO" id="GO:0005886">
    <property type="term" value="C:plasma membrane"/>
    <property type="evidence" value="ECO:0007669"/>
    <property type="project" value="UniProtKB-SubCell"/>
</dbReference>
<dbReference type="NCBIfam" id="TIGR01709">
    <property type="entry name" value="typeII_sec_gspL"/>
    <property type="match status" value="1"/>
</dbReference>
<dbReference type="Gene3D" id="3.30.1360.100">
    <property type="entry name" value="General secretion pathway protein M, EpsM"/>
    <property type="match status" value="1"/>
</dbReference>
<evidence type="ECO:0000256" key="2">
    <source>
        <dbReference type="ARBA" id="ARBA00005318"/>
    </source>
</evidence>
<dbReference type="GO" id="GO:0009276">
    <property type="term" value="C:Gram-negative-bacterium-type cell wall"/>
    <property type="evidence" value="ECO:0007669"/>
    <property type="project" value="InterPro"/>
</dbReference>
<dbReference type="InterPro" id="IPR007812">
    <property type="entry name" value="T2SS_protein-GspL"/>
</dbReference>
<sequence length="363" mass="38559">MDPGRMTRLLLLPETPDEAPEIVEAGAHGPVRRKLLPSEQGGGEAVLVLPGAEAVTRWLDLPTGSSAQARAAAAFQVGEAVATGAEGLHLAVGERDAEGRALVVWLDRERLRSGLEAAKARGVTVTGATPDYLLLPQDAEGRTVLASFGERLGVRAEGLAFGVEPELASAVVGDRPHRYIPASELDAWLLAGAERPPVDLLQGQFAPRRHGPVLRWRRLAGLLAIVAISPLVLLLAQIARDGLEARAIERRNAALAVQLVPQSARYGDPARYAVSRLQAARKLGFGELSAGYLAAVRAVPGMRLDTLVHGQDGAIRSSVSYANYSDMDQLREALKAGGFDVTEQGTVTEGQRVTSDLIVRSKP</sequence>
<reference evidence="12 13" key="1">
    <citation type="submission" date="2017-12" db="EMBL/GenBank/DDBJ databases">
        <title>The genome sequence of Caulobacter sp. 410.</title>
        <authorList>
            <person name="Gao J."/>
            <person name="Mao X."/>
            <person name="Sun J."/>
        </authorList>
    </citation>
    <scope>NUCLEOTIDE SEQUENCE [LARGE SCALE GENOMIC DNA]</scope>
    <source>
        <strain evidence="12 13">410</strain>
    </source>
</reference>
<dbReference type="GO" id="GO:0015628">
    <property type="term" value="P:protein secretion by the type II secretion system"/>
    <property type="evidence" value="ECO:0007669"/>
    <property type="project" value="InterPro"/>
</dbReference>
<proteinExistence type="inferred from homology"/>
<comment type="caution">
    <text evidence="12">The sequence shown here is derived from an EMBL/GenBank/DDBJ whole genome shotgun (WGS) entry which is preliminary data.</text>
</comment>
<keyword evidence="4" id="KW-1003">Cell membrane</keyword>
<evidence type="ECO:0000259" key="10">
    <source>
        <dbReference type="Pfam" id="PF05134"/>
    </source>
</evidence>